<dbReference type="RefSeq" id="WP_020890634.1">
    <property type="nucleotide sequence ID" value="NZ_ATNM01000071.1"/>
</dbReference>
<dbReference type="InterPro" id="IPR009057">
    <property type="entry name" value="Homeodomain-like_sf"/>
</dbReference>
<dbReference type="SUPFAM" id="SSF46689">
    <property type="entry name" value="Homeodomain-like"/>
    <property type="match status" value="1"/>
</dbReference>
<evidence type="ECO:0000256" key="1">
    <source>
        <dbReference type="ARBA" id="ARBA00023125"/>
    </source>
</evidence>
<sequence>METRKNIIRLALENYLTFGVRAVTMDEIARLAGISKKTIYEEFSSKEELVNAAIEAFISEYKCDLDEMGTIDDSAIDHLFGMTRYLRETFSSMNPLLMQDIQRFYPKCWQKINEFKTEKVLRNIVMVLDQGKQSGDFRKEINSELLAHMRMDQITNTFSSNYSKSSKSFLDCQLAILDHFIHGILTDQGRSKYYRKLQTQEF</sequence>
<organism evidence="4 5">
    <name type="scientific">Cyclobacterium qasimii M12-11B</name>
    <dbReference type="NCBI Taxonomy" id="641524"/>
    <lineage>
        <taxon>Bacteria</taxon>
        <taxon>Pseudomonadati</taxon>
        <taxon>Bacteroidota</taxon>
        <taxon>Cytophagia</taxon>
        <taxon>Cytophagales</taxon>
        <taxon>Cyclobacteriaceae</taxon>
        <taxon>Cyclobacterium</taxon>
    </lineage>
</organism>
<dbReference type="PRINTS" id="PR00455">
    <property type="entry name" value="HTHTETR"/>
</dbReference>
<dbReference type="InterPro" id="IPR036271">
    <property type="entry name" value="Tet_transcr_reg_TetR-rel_C_sf"/>
</dbReference>
<dbReference type="InterPro" id="IPR001647">
    <property type="entry name" value="HTH_TetR"/>
</dbReference>
<dbReference type="PROSITE" id="PS50977">
    <property type="entry name" value="HTH_TETR_2"/>
    <property type="match status" value="1"/>
</dbReference>
<dbReference type="GO" id="GO:0003677">
    <property type="term" value="F:DNA binding"/>
    <property type="evidence" value="ECO:0007669"/>
    <property type="project" value="UniProtKB-UniRule"/>
</dbReference>
<dbReference type="AlphaFoldDB" id="S7VGF6"/>
<evidence type="ECO:0000259" key="3">
    <source>
        <dbReference type="PROSITE" id="PS50977"/>
    </source>
</evidence>
<dbReference type="STRING" id="641524.ADICYQ_1785"/>
<evidence type="ECO:0000313" key="4">
    <source>
        <dbReference type="EMBL" id="EPR69285.1"/>
    </source>
</evidence>
<dbReference type="Proteomes" id="UP000014974">
    <property type="component" value="Unassembled WGS sequence"/>
</dbReference>
<reference evidence="4 5" key="1">
    <citation type="journal article" date="2013" name="Genome Announc.">
        <title>Draft Genome Sequence of Cyclobacterium qasimii Strain M12-11BT, Isolated from Arctic Marine Sediment.</title>
        <authorList>
            <person name="Shivaji S."/>
            <person name="Ara S."/>
            <person name="Singh A."/>
            <person name="Kumar Pinnaka A."/>
        </authorList>
    </citation>
    <scope>NUCLEOTIDE SEQUENCE [LARGE SCALE GENOMIC DNA]</scope>
    <source>
        <strain evidence="4 5">M12-11B</strain>
    </source>
</reference>
<dbReference type="InterPro" id="IPR050109">
    <property type="entry name" value="HTH-type_TetR-like_transc_reg"/>
</dbReference>
<evidence type="ECO:0000256" key="2">
    <source>
        <dbReference type="PROSITE-ProRule" id="PRU00335"/>
    </source>
</evidence>
<dbReference type="eggNOG" id="COG1309">
    <property type="taxonomic scope" value="Bacteria"/>
</dbReference>
<proteinExistence type="predicted"/>
<dbReference type="OrthoDB" id="881297at2"/>
<dbReference type="Pfam" id="PF00440">
    <property type="entry name" value="TetR_N"/>
    <property type="match status" value="1"/>
</dbReference>
<dbReference type="Gene3D" id="1.10.357.10">
    <property type="entry name" value="Tetracycline Repressor, domain 2"/>
    <property type="match status" value="1"/>
</dbReference>
<feature type="DNA-binding region" description="H-T-H motif" evidence="2">
    <location>
        <begin position="24"/>
        <end position="43"/>
    </location>
</feature>
<dbReference type="Gene3D" id="1.10.10.60">
    <property type="entry name" value="Homeodomain-like"/>
    <property type="match status" value="1"/>
</dbReference>
<gene>
    <name evidence="4" type="ORF">ADICYQ_1785</name>
</gene>
<protein>
    <submittedName>
        <fullName evidence="4">Transcriptional regulator</fullName>
    </submittedName>
</protein>
<dbReference type="PANTHER" id="PTHR30328:SF54">
    <property type="entry name" value="HTH-TYPE TRANSCRIPTIONAL REPRESSOR SCO4008"/>
    <property type="match status" value="1"/>
</dbReference>
<name>S7VGF6_9BACT</name>
<dbReference type="PANTHER" id="PTHR30328">
    <property type="entry name" value="TRANSCRIPTIONAL REPRESSOR"/>
    <property type="match status" value="1"/>
</dbReference>
<feature type="domain" description="HTH tetR-type" evidence="3">
    <location>
        <begin position="1"/>
        <end position="61"/>
    </location>
</feature>
<comment type="caution">
    <text evidence="4">The sequence shown here is derived from an EMBL/GenBank/DDBJ whole genome shotgun (WGS) entry which is preliminary data.</text>
</comment>
<dbReference type="EMBL" id="ATNM01000071">
    <property type="protein sequence ID" value="EPR69285.1"/>
    <property type="molecule type" value="Genomic_DNA"/>
</dbReference>
<dbReference type="SUPFAM" id="SSF48498">
    <property type="entry name" value="Tetracyclin repressor-like, C-terminal domain"/>
    <property type="match status" value="1"/>
</dbReference>
<accession>S7VGF6</accession>
<evidence type="ECO:0000313" key="5">
    <source>
        <dbReference type="Proteomes" id="UP000014974"/>
    </source>
</evidence>
<keyword evidence="1 2" id="KW-0238">DNA-binding</keyword>